<evidence type="ECO:0008006" key="3">
    <source>
        <dbReference type="Google" id="ProtNLM"/>
    </source>
</evidence>
<evidence type="ECO:0000313" key="1">
    <source>
        <dbReference type="EMBL" id="PWE00410.1"/>
    </source>
</evidence>
<dbReference type="Gene3D" id="3.40.630.30">
    <property type="match status" value="1"/>
</dbReference>
<proteinExistence type="predicted"/>
<dbReference type="SUPFAM" id="SSF55729">
    <property type="entry name" value="Acyl-CoA N-acyltransferases (Nat)"/>
    <property type="match status" value="1"/>
</dbReference>
<dbReference type="RefSeq" id="WP_109263449.1">
    <property type="nucleotide sequence ID" value="NZ_QEWP01000003.1"/>
</dbReference>
<dbReference type="EMBL" id="QEWP01000003">
    <property type="protein sequence ID" value="PWE00410.1"/>
    <property type="molecule type" value="Genomic_DNA"/>
</dbReference>
<dbReference type="InterPro" id="IPR016181">
    <property type="entry name" value="Acyl_CoA_acyltransferase"/>
</dbReference>
<protein>
    <recommendedName>
        <fullName evidence="3">BioF2-like acetyltransferase domain-containing protein</fullName>
    </recommendedName>
</protein>
<comment type="caution">
    <text evidence="1">The sequence shown here is derived from an EMBL/GenBank/DDBJ whole genome shotgun (WGS) entry which is preliminary data.</text>
</comment>
<evidence type="ECO:0000313" key="2">
    <source>
        <dbReference type="Proteomes" id="UP000244956"/>
    </source>
</evidence>
<dbReference type="Proteomes" id="UP000244956">
    <property type="component" value="Unassembled WGS sequence"/>
</dbReference>
<dbReference type="OrthoDB" id="1113003at2"/>
<sequence>MDASKRAIAEANETLKPYAINILPRNKIDTKLWDQCVANSINETPMAYTWVLDHLCPAWKGLVINNYKGVMPLPLSGKGVPPIIQMPFDVLNLGIFSSNNTITLLSPVIFHHQVFKKFRYINYRFMGTELPVNHKLNPSISYRKTYELDLNKDYNSLKNAYSKSHKKNIRRFKRNNLEIQSVNHPNTYKLLQQEKAKEKPALYTPPAHNRGFSDMIKTALKNGSGENFEIQNQGEIIGSCFFLKGNKRVVIFHISNETGRKLKTTFGLIDNFIGKHAGEEKILDFAGSSIPSISEFNKGFGAMEKIYLNTTINRLPWPINIIKQKNLLYRFKLIFK</sequence>
<keyword evidence="2" id="KW-1185">Reference proteome</keyword>
<gene>
    <name evidence="1" type="ORF">DDZ16_05610</name>
</gene>
<organism evidence="1 2">
    <name type="scientific">Marinilabilia rubra</name>
    <dbReference type="NCBI Taxonomy" id="2162893"/>
    <lineage>
        <taxon>Bacteria</taxon>
        <taxon>Pseudomonadati</taxon>
        <taxon>Bacteroidota</taxon>
        <taxon>Bacteroidia</taxon>
        <taxon>Marinilabiliales</taxon>
        <taxon>Marinilabiliaceae</taxon>
        <taxon>Marinilabilia</taxon>
    </lineage>
</organism>
<name>A0A2U2BBH1_9BACT</name>
<reference evidence="1 2" key="1">
    <citation type="submission" date="2018-05" db="EMBL/GenBank/DDBJ databases">
        <title>Marinilabilia rubrum sp. nov., isolated from saltern sediment.</title>
        <authorList>
            <person name="Zhang R."/>
        </authorList>
    </citation>
    <scope>NUCLEOTIDE SEQUENCE [LARGE SCALE GENOMIC DNA]</scope>
    <source>
        <strain evidence="1 2">WTE16</strain>
    </source>
</reference>
<dbReference type="AlphaFoldDB" id="A0A2U2BBH1"/>
<accession>A0A2U2BBH1</accession>